<dbReference type="Gene3D" id="3.90.1150.10">
    <property type="entry name" value="Aspartate Aminotransferase, domain 1"/>
    <property type="match status" value="1"/>
</dbReference>
<evidence type="ECO:0000313" key="8">
    <source>
        <dbReference type="EMBL" id="MBK1855222.1"/>
    </source>
</evidence>
<accession>A0AAE2V899</accession>
<dbReference type="GO" id="GO:0042802">
    <property type="term" value="F:identical protein binding"/>
    <property type="evidence" value="ECO:0007669"/>
    <property type="project" value="TreeGrafter"/>
</dbReference>
<keyword evidence="5" id="KW-0808">Transferase</keyword>
<dbReference type="EMBL" id="JAENIG010000005">
    <property type="protein sequence ID" value="MBK1855222.1"/>
    <property type="molecule type" value="Genomic_DNA"/>
</dbReference>
<evidence type="ECO:0000256" key="1">
    <source>
        <dbReference type="ARBA" id="ARBA00001933"/>
    </source>
</evidence>
<dbReference type="Gene3D" id="3.40.640.10">
    <property type="entry name" value="Type I PLP-dependent aspartate aminotransferase-like (Major domain)"/>
    <property type="match status" value="1"/>
</dbReference>
<evidence type="ECO:0000256" key="2">
    <source>
        <dbReference type="ARBA" id="ARBA00007441"/>
    </source>
</evidence>
<dbReference type="InterPro" id="IPR004839">
    <property type="entry name" value="Aminotransferase_I/II_large"/>
</dbReference>
<comment type="subunit">
    <text evidence="3">Homodimer.</text>
</comment>
<feature type="domain" description="Aminotransferase class I/classII large" evidence="7">
    <location>
        <begin position="27"/>
        <end position="388"/>
    </location>
</feature>
<comment type="similarity">
    <text evidence="2">Belongs to the class-I pyridoxal-phosphate-dependent aminotransferase family.</text>
</comment>
<comment type="cofactor">
    <cofactor evidence="1">
        <name>pyridoxal 5'-phosphate</name>
        <dbReference type="ChEBI" id="CHEBI:597326"/>
    </cofactor>
</comment>
<dbReference type="GO" id="GO:0033585">
    <property type="term" value="P:L-phenylalanine biosynthetic process from chorismate via phenylpyruvate"/>
    <property type="evidence" value="ECO:0007669"/>
    <property type="project" value="TreeGrafter"/>
</dbReference>
<dbReference type="Pfam" id="PF00155">
    <property type="entry name" value="Aminotran_1_2"/>
    <property type="match status" value="1"/>
</dbReference>
<dbReference type="PANTHER" id="PTHR11879:SF22">
    <property type="entry name" value="ASPARTATE AMINOTRANSFERASE, MITOCHONDRIAL"/>
    <property type="match status" value="1"/>
</dbReference>
<dbReference type="NCBIfam" id="NF006719">
    <property type="entry name" value="PRK09257.1"/>
    <property type="match status" value="1"/>
</dbReference>
<evidence type="ECO:0000259" key="7">
    <source>
        <dbReference type="Pfam" id="PF00155"/>
    </source>
</evidence>
<dbReference type="SUPFAM" id="SSF53383">
    <property type="entry name" value="PLP-dependent transferases"/>
    <property type="match status" value="1"/>
</dbReference>
<dbReference type="PRINTS" id="PR00799">
    <property type="entry name" value="TRANSAMINASE"/>
</dbReference>
<dbReference type="InterPro" id="IPR015421">
    <property type="entry name" value="PyrdxlP-dep_Trfase_major"/>
</dbReference>
<dbReference type="GO" id="GO:0004069">
    <property type="term" value="F:L-aspartate:2-oxoglutarate aminotransferase activity"/>
    <property type="evidence" value="ECO:0007669"/>
    <property type="project" value="TreeGrafter"/>
</dbReference>
<dbReference type="GO" id="GO:0005829">
    <property type="term" value="C:cytosol"/>
    <property type="evidence" value="ECO:0007669"/>
    <property type="project" value="TreeGrafter"/>
</dbReference>
<sequence>MISRLAPAESDPLWALTTAFAHDQREEKIDLVVGVYRDAEGKTPVMQAVQDAEARLAASAASKSYRCLSGNLEFIDGISRFLLGPDSPVLDRQCTIQTVGGTGALRLLADFIPHISPGATAWISDPGYVNHHPIMSAAGLKLGAYRWQEQEHDHSLDLAAAMEDLAEAQAGDVLLLHGCCHNPSGIDPTLEHWQAFSDLCREKKLIPLVDIAYQGFGDGIEEDAAGLRLMAREHELMLVVASCSKNMGLYCERTGAAMIIAPDAKPLENIRFTLERIARANYSMPPDHGSSVAAMLFQDPEPWLAELEACRRRVADIRRDLADELLKLGAAEKFQSLRYQKGMFSLLPITPAQMDRLRQDFGIYGTTSCRINIAGLASHQTPAVAKALFAVS</sequence>
<dbReference type="GO" id="GO:0004838">
    <property type="term" value="F:L-tyrosine-2-oxoglutarate transaminase activity"/>
    <property type="evidence" value="ECO:0007669"/>
    <property type="project" value="TreeGrafter"/>
</dbReference>
<evidence type="ECO:0000256" key="3">
    <source>
        <dbReference type="ARBA" id="ARBA00011738"/>
    </source>
</evidence>
<proteinExistence type="inferred from homology"/>
<organism evidence="8 9">
    <name type="scientific">Oceaniferula flava</name>
    <dbReference type="NCBI Taxonomy" id="2800421"/>
    <lineage>
        <taxon>Bacteria</taxon>
        <taxon>Pseudomonadati</taxon>
        <taxon>Verrucomicrobiota</taxon>
        <taxon>Verrucomicrobiia</taxon>
        <taxon>Verrucomicrobiales</taxon>
        <taxon>Verrucomicrobiaceae</taxon>
        <taxon>Oceaniferula</taxon>
    </lineage>
</organism>
<dbReference type="CDD" id="cd00609">
    <property type="entry name" value="AAT_like"/>
    <property type="match status" value="1"/>
</dbReference>
<dbReference type="InterPro" id="IPR015424">
    <property type="entry name" value="PyrdxlP-dep_Trfase"/>
</dbReference>
<dbReference type="GO" id="GO:0030170">
    <property type="term" value="F:pyridoxal phosphate binding"/>
    <property type="evidence" value="ECO:0007669"/>
    <property type="project" value="InterPro"/>
</dbReference>
<evidence type="ECO:0000256" key="6">
    <source>
        <dbReference type="ARBA" id="ARBA00022898"/>
    </source>
</evidence>
<dbReference type="RefSeq" id="WP_309489835.1">
    <property type="nucleotide sequence ID" value="NZ_JAENIG010000005.1"/>
</dbReference>
<keyword evidence="6" id="KW-0663">Pyridoxal phosphate</keyword>
<evidence type="ECO:0000256" key="4">
    <source>
        <dbReference type="ARBA" id="ARBA00022576"/>
    </source>
</evidence>
<evidence type="ECO:0000313" key="9">
    <source>
        <dbReference type="Proteomes" id="UP000634206"/>
    </source>
</evidence>
<dbReference type="InterPro" id="IPR000796">
    <property type="entry name" value="Asp_trans"/>
</dbReference>
<dbReference type="InterPro" id="IPR015422">
    <property type="entry name" value="PyrdxlP-dep_Trfase_small"/>
</dbReference>
<dbReference type="PANTHER" id="PTHR11879">
    <property type="entry name" value="ASPARTATE AMINOTRANSFERASE"/>
    <property type="match status" value="1"/>
</dbReference>
<gene>
    <name evidence="8" type="ORF">JIN83_09655</name>
</gene>
<dbReference type="AlphaFoldDB" id="A0AAE2V899"/>
<reference evidence="8" key="1">
    <citation type="submission" date="2021-01" db="EMBL/GenBank/DDBJ databases">
        <title>Modified the classification status of verrucomicrobia.</title>
        <authorList>
            <person name="Feng X."/>
        </authorList>
    </citation>
    <scope>NUCLEOTIDE SEQUENCE</scope>
    <source>
        <strain evidence="8">5K15</strain>
    </source>
</reference>
<comment type="caution">
    <text evidence="8">The sequence shown here is derived from an EMBL/GenBank/DDBJ whole genome shotgun (WGS) entry which is preliminary data.</text>
</comment>
<name>A0AAE2V899_9BACT</name>
<keyword evidence="4 8" id="KW-0032">Aminotransferase</keyword>
<protein>
    <submittedName>
        <fullName evidence="8">Aspartate/tyrosine/aromatic aminotransferase</fullName>
    </submittedName>
</protein>
<dbReference type="Proteomes" id="UP000634206">
    <property type="component" value="Unassembled WGS sequence"/>
</dbReference>
<keyword evidence="9" id="KW-1185">Reference proteome</keyword>
<evidence type="ECO:0000256" key="5">
    <source>
        <dbReference type="ARBA" id="ARBA00022679"/>
    </source>
</evidence>